<feature type="transmembrane region" description="Helical" evidence="7">
    <location>
        <begin position="272"/>
        <end position="293"/>
    </location>
</feature>
<feature type="transmembrane region" description="Helical" evidence="7">
    <location>
        <begin position="205"/>
        <end position="224"/>
    </location>
</feature>
<dbReference type="PROSITE" id="PS50850">
    <property type="entry name" value="MFS"/>
    <property type="match status" value="1"/>
</dbReference>
<feature type="transmembrane region" description="Helical" evidence="7">
    <location>
        <begin position="52"/>
        <end position="73"/>
    </location>
</feature>
<name>A0A5N6MJ06_9MICC</name>
<keyword evidence="3" id="KW-1003">Cell membrane</keyword>
<keyword evidence="2" id="KW-0813">Transport</keyword>
<dbReference type="GO" id="GO:0005886">
    <property type="term" value="C:plasma membrane"/>
    <property type="evidence" value="ECO:0007669"/>
    <property type="project" value="UniProtKB-SubCell"/>
</dbReference>
<comment type="caution">
    <text evidence="9">The sequence shown here is derived from an EMBL/GenBank/DDBJ whole genome shotgun (WGS) entry which is preliminary data.</text>
</comment>
<organism evidence="9 10">
    <name type="scientific">Arthrobacter yangruifuii</name>
    <dbReference type="NCBI Taxonomy" id="2606616"/>
    <lineage>
        <taxon>Bacteria</taxon>
        <taxon>Bacillati</taxon>
        <taxon>Actinomycetota</taxon>
        <taxon>Actinomycetes</taxon>
        <taxon>Micrococcales</taxon>
        <taxon>Micrococcaceae</taxon>
        <taxon>Arthrobacter</taxon>
    </lineage>
</organism>
<dbReference type="GO" id="GO:0022857">
    <property type="term" value="F:transmembrane transporter activity"/>
    <property type="evidence" value="ECO:0007669"/>
    <property type="project" value="InterPro"/>
</dbReference>
<keyword evidence="5 7" id="KW-1133">Transmembrane helix</keyword>
<dbReference type="Gene3D" id="1.20.1250.20">
    <property type="entry name" value="MFS general substrate transporter like domains"/>
    <property type="match status" value="1"/>
</dbReference>
<dbReference type="SUPFAM" id="SSF103473">
    <property type="entry name" value="MFS general substrate transporter"/>
    <property type="match status" value="1"/>
</dbReference>
<dbReference type="InterPro" id="IPR020846">
    <property type="entry name" value="MFS_dom"/>
</dbReference>
<evidence type="ECO:0000256" key="3">
    <source>
        <dbReference type="ARBA" id="ARBA00022475"/>
    </source>
</evidence>
<dbReference type="EMBL" id="VTFX01000004">
    <property type="protein sequence ID" value="KAD3633111.1"/>
    <property type="molecule type" value="Genomic_DNA"/>
</dbReference>
<evidence type="ECO:0000256" key="7">
    <source>
        <dbReference type="SAM" id="Phobius"/>
    </source>
</evidence>
<feature type="domain" description="Major facilitator superfamily (MFS) profile" evidence="8">
    <location>
        <begin position="19"/>
        <end position="500"/>
    </location>
</feature>
<accession>A0A5N6MJ06</accession>
<dbReference type="PANTHER" id="PTHR42718:SF47">
    <property type="entry name" value="METHYL VIOLOGEN RESISTANCE PROTEIN SMVA"/>
    <property type="match status" value="1"/>
</dbReference>
<sequence>MSTYPHISPAKAGRKEWLALIVLILAVTLLAIDGTVLYMAVPALTAELAPTATQILWIGDIYSFVLAGLLVTMGNLADRIGRKRLLMIGSIAFGGASLLAAFAPSAEILIAARALLGIAGATIMPSTLSIIRNLFHDPIQRTRAIAIWSAGAMAGGAVGPLVGGALLEFFWWGSVFLINVPVIALIVVLGIWLLPESRNPDAGRIDLVSAVLSVLAIVPVVYAVKQVVGHGIDGSVFPGLILGLAAGWVFVRRQQRLETPLVDISLFRIPAFGGAVAANALSIFAFFGLLFFFSQYLQLVRGYSPFWAGMAEMPATVASLAVVGVVGFALSKLGLGRAIATGLLIGAVGLTLLGATEGLPSYTGIGIALAVIGLGTGLAMTLSTDAVVAAAPPARAGAASSIAETAYELGVALGIGVLGSVQTALYRAELEVPAGTPPEAAAALQDSLASAAGELGGTDDALLALAQQAFTHGMQVTSFIAAALLVVAAVIAWQLIPSDQNTGEPHGTR</sequence>
<protein>
    <submittedName>
        <fullName evidence="9">MFS transporter</fullName>
    </submittedName>
</protein>
<gene>
    <name evidence="9" type="ORF">GD627_09785</name>
</gene>
<feature type="transmembrane region" description="Helical" evidence="7">
    <location>
        <begin position="476"/>
        <end position="496"/>
    </location>
</feature>
<proteinExistence type="predicted"/>
<reference evidence="9 10" key="1">
    <citation type="submission" date="2019-08" db="EMBL/GenBank/DDBJ databases">
        <title>Arthrobacter sp. nov., isolated from plateau pika and Tibetan wild ass.</title>
        <authorList>
            <person name="Ge Y."/>
        </authorList>
    </citation>
    <scope>NUCLEOTIDE SEQUENCE [LARGE SCALE GENOMIC DNA]</scope>
    <source>
        <strain evidence="9 10">785</strain>
    </source>
</reference>
<dbReference type="InterPro" id="IPR005829">
    <property type="entry name" value="Sugar_transporter_CS"/>
</dbReference>
<feature type="transmembrane region" description="Helical" evidence="7">
    <location>
        <begin position="338"/>
        <end position="356"/>
    </location>
</feature>
<keyword evidence="10" id="KW-1185">Reference proteome</keyword>
<feature type="transmembrane region" description="Helical" evidence="7">
    <location>
        <begin position="362"/>
        <end position="382"/>
    </location>
</feature>
<feature type="transmembrane region" description="Helical" evidence="7">
    <location>
        <begin position="85"/>
        <end position="104"/>
    </location>
</feature>
<feature type="transmembrane region" description="Helical" evidence="7">
    <location>
        <begin position="169"/>
        <end position="193"/>
    </location>
</feature>
<evidence type="ECO:0000256" key="1">
    <source>
        <dbReference type="ARBA" id="ARBA00004651"/>
    </source>
</evidence>
<comment type="subcellular location">
    <subcellularLocation>
        <location evidence="1">Cell membrane</location>
        <topology evidence="1">Multi-pass membrane protein</topology>
    </subcellularLocation>
</comment>
<dbReference type="Proteomes" id="UP000326852">
    <property type="component" value="Unassembled WGS sequence"/>
</dbReference>
<dbReference type="PANTHER" id="PTHR42718">
    <property type="entry name" value="MAJOR FACILITATOR SUPERFAMILY MULTIDRUG TRANSPORTER MFSC"/>
    <property type="match status" value="1"/>
</dbReference>
<dbReference type="PROSITE" id="PS00216">
    <property type="entry name" value="SUGAR_TRANSPORT_1"/>
    <property type="match status" value="1"/>
</dbReference>
<evidence type="ECO:0000259" key="8">
    <source>
        <dbReference type="PROSITE" id="PS50850"/>
    </source>
</evidence>
<dbReference type="InterPro" id="IPR036259">
    <property type="entry name" value="MFS_trans_sf"/>
</dbReference>
<dbReference type="RefSeq" id="WP_152272328.1">
    <property type="nucleotide sequence ID" value="NZ_VTFX01000004.1"/>
</dbReference>
<dbReference type="AlphaFoldDB" id="A0A5N6MJ06"/>
<keyword evidence="4 7" id="KW-0812">Transmembrane</keyword>
<feature type="transmembrane region" description="Helical" evidence="7">
    <location>
        <begin position="17"/>
        <end position="40"/>
    </location>
</feature>
<dbReference type="Pfam" id="PF07690">
    <property type="entry name" value="MFS_1"/>
    <property type="match status" value="1"/>
</dbReference>
<dbReference type="Gene3D" id="1.20.1720.10">
    <property type="entry name" value="Multidrug resistance protein D"/>
    <property type="match status" value="1"/>
</dbReference>
<evidence type="ECO:0000256" key="5">
    <source>
        <dbReference type="ARBA" id="ARBA00022989"/>
    </source>
</evidence>
<evidence type="ECO:0000313" key="9">
    <source>
        <dbReference type="EMBL" id="KAD3633111.1"/>
    </source>
</evidence>
<keyword evidence="6 7" id="KW-0472">Membrane</keyword>
<evidence type="ECO:0000256" key="2">
    <source>
        <dbReference type="ARBA" id="ARBA00022448"/>
    </source>
</evidence>
<evidence type="ECO:0000313" key="10">
    <source>
        <dbReference type="Proteomes" id="UP000326852"/>
    </source>
</evidence>
<evidence type="ECO:0000256" key="4">
    <source>
        <dbReference type="ARBA" id="ARBA00022692"/>
    </source>
</evidence>
<feature type="transmembrane region" description="Helical" evidence="7">
    <location>
        <begin position="313"/>
        <end position="331"/>
    </location>
</feature>
<evidence type="ECO:0000256" key="6">
    <source>
        <dbReference type="ARBA" id="ARBA00023136"/>
    </source>
</evidence>
<feature type="transmembrane region" description="Helical" evidence="7">
    <location>
        <begin position="110"/>
        <end position="131"/>
    </location>
</feature>
<feature type="transmembrane region" description="Helical" evidence="7">
    <location>
        <begin position="143"/>
        <end position="163"/>
    </location>
</feature>
<dbReference type="CDD" id="cd17321">
    <property type="entry name" value="MFS_MMR_MDR_like"/>
    <property type="match status" value="1"/>
</dbReference>
<feature type="transmembrane region" description="Helical" evidence="7">
    <location>
        <begin position="230"/>
        <end position="251"/>
    </location>
</feature>
<dbReference type="InterPro" id="IPR011701">
    <property type="entry name" value="MFS"/>
</dbReference>